<evidence type="ECO:0000313" key="2">
    <source>
        <dbReference type="EMBL" id="KWT89800.1"/>
    </source>
</evidence>
<keyword evidence="1" id="KW-0472">Membrane</keyword>
<keyword evidence="3" id="KW-1185">Reference proteome</keyword>
<accession>A0ABR5SGF4</accession>
<keyword evidence="1" id="KW-0812">Transmembrane</keyword>
<comment type="caution">
    <text evidence="2">The sequence shown here is derived from an EMBL/GenBank/DDBJ whole genome shotgun (WGS) entry which is preliminary data.</text>
</comment>
<dbReference type="EMBL" id="LNQR01000037">
    <property type="protein sequence ID" value="KWT89800.1"/>
    <property type="molecule type" value="Genomic_DNA"/>
</dbReference>
<feature type="transmembrane region" description="Helical" evidence="1">
    <location>
        <begin position="12"/>
        <end position="31"/>
    </location>
</feature>
<protein>
    <submittedName>
        <fullName evidence="2">Cell division protein FtsL</fullName>
    </submittedName>
</protein>
<reference evidence="2 3" key="1">
    <citation type="submission" date="2015-11" db="EMBL/GenBank/DDBJ databases">
        <authorList>
            <person name="Lin W."/>
        </authorList>
    </citation>
    <scope>NUCLEOTIDE SEQUENCE [LARGE SCALE GENOMIC DNA]</scope>
    <source>
        <strain evidence="2 3">HCH-1</strain>
    </source>
</reference>
<keyword evidence="2" id="KW-0131">Cell cycle</keyword>
<keyword evidence="1" id="KW-1133">Transmembrane helix</keyword>
<name>A0ABR5SGF4_9BACT</name>
<sequence>MICEKRCSIMSNVLLVLGAVLIVVSVFYTLWLRSSIKSLEYKLGNMQQKQYELLKKQRNLMAQKENLLSLNSVDSVAIKKMGFEFPDRNRVIYVKERL</sequence>
<dbReference type="Proteomes" id="UP000060487">
    <property type="component" value="Unassembled WGS sequence"/>
</dbReference>
<evidence type="ECO:0000256" key="1">
    <source>
        <dbReference type="SAM" id="Phobius"/>
    </source>
</evidence>
<dbReference type="GO" id="GO:0051301">
    <property type="term" value="P:cell division"/>
    <property type="evidence" value="ECO:0007669"/>
    <property type="project" value="UniProtKB-KW"/>
</dbReference>
<gene>
    <name evidence="2" type="ORF">ASN18_1187</name>
</gene>
<evidence type="ECO:0000313" key="3">
    <source>
        <dbReference type="Proteomes" id="UP000060487"/>
    </source>
</evidence>
<organism evidence="2 3">
    <name type="scientific">Candidatus Magnetominusculus xianensis</name>
    <dbReference type="NCBI Taxonomy" id="1748249"/>
    <lineage>
        <taxon>Bacteria</taxon>
        <taxon>Pseudomonadati</taxon>
        <taxon>Nitrospirota</taxon>
        <taxon>Nitrospiria</taxon>
        <taxon>Nitrospirales</taxon>
        <taxon>Nitrospiraceae</taxon>
        <taxon>Candidatus Magnetominusculus</taxon>
    </lineage>
</organism>
<dbReference type="RefSeq" id="WP_085051831.1">
    <property type="nucleotide sequence ID" value="NZ_LNQR01000037.1"/>
</dbReference>
<keyword evidence="2" id="KW-0132">Cell division</keyword>
<proteinExistence type="predicted"/>